<dbReference type="Pfam" id="PF13041">
    <property type="entry name" value="PPR_2"/>
    <property type="match status" value="3"/>
</dbReference>
<dbReference type="PANTHER" id="PTHR47926:SF454">
    <property type="entry name" value="REPEAT-CONTAINING PROTEIN, PUTATIVE-RELATED"/>
    <property type="match status" value="1"/>
</dbReference>
<evidence type="ECO:0000256" key="2">
    <source>
        <dbReference type="PROSITE-ProRule" id="PRU00708"/>
    </source>
</evidence>
<dbReference type="Proteomes" id="UP000236161">
    <property type="component" value="Unassembled WGS sequence"/>
</dbReference>
<keyword evidence="1" id="KW-0677">Repeat</keyword>
<gene>
    <name evidence="3" type="primary">PCMP-H52</name>
    <name evidence="3" type="ORF">AXF42_Ash005004</name>
</gene>
<name>A0A2I0B864_9ASPA</name>
<organism evidence="3 4">
    <name type="scientific">Apostasia shenzhenica</name>
    <dbReference type="NCBI Taxonomy" id="1088818"/>
    <lineage>
        <taxon>Eukaryota</taxon>
        <taxon>Viridiplantae</taxon>
        <taxon>Streptophyta</taxon>
        <taxon>Embryophyta</taxon>
        <taxon>Tracheophyta</taxon>
        <taxon>Spermatophyta</taxon>
        <taxon>Magnoliopsida</taxon>
        <taxon>Liliopsida</taxon>
        <taxon>Asparagales</taxon>
        <taxon>Orchidaceae</taxon>
        <taxon>Apostasioideae</taxon>
        <taxon>Apostasia</taxon>
    </lineage>
</organism>
<feature type="repeat" description="PPR" evidence="2">
    <location>
        <begin position="190"/>
        <end position="224"/>
    </location>
</feature>
<proteinExistence type="predicted"/>
<dbReference type="GO" id="GO:0009451">
    <property type="term" value="P:RNA modification"/>
    <property type="evidence" value="ECO:0007669"/>
    <property type="project" value="InterPro"/>
</dbReference>
<dbReference type="Gene3D" id="1.25.40.10">
    <property type="entry name" value="Tetratricopeptide repeat domain"/>
    <property type="match status" value="5"/>
</dbReference>
<dbReference type="GO" id="GO:0016787">
    <property type="term" value="F:hydrolase activity"/>
    <property type="evidence" value="ECO:0007669"/>
    <property type="project" value="UniProtKB-KW"/>
</dbReference>
<reference evidence="3 4" key="1">
    <citation type="journal article" date="2017" name="Nature">
        <title>The Apostasia genome and the evolution of orchids.</title>
        <authorList>
            <person name="Zhang G.Q."/>
            <person name="Liu K.W."/>
            <person name="Li Z."/>
            <person name="Lohaus R."/>
            <person name="Hsiao Y.Y."/>
            <person name="Niu S.C."/>
            <person name="Wang J.Y."/>
            <person name="Lin Y.C."/>
            <person name="Xu Q."/>
            <person name="Chen L.J."/>
            <person name="Yoshida K."/>
            <person name="Fujiwara S."/>
            <person name="Wang Z.W."/>
            <person name="Zhang Y.Q."/>
            <person name="Mitsuda N."/>
            <person name="Wang M."/>
            <person name="Liu G.H."/>
            <person name="Pecoraro L."/>
            <person name="Huang H.X."/>
            <person name="Xiao X.J."/>
            <person name="Lin M."/>
            <person name="Wu X.Y."/>
            <person name="Wu W.L."/>
            <person name="Chen Y.Y."/>
            <person name="Chang S.B."/>
            <person name="Sakamoto S."/>
            <person name="Ohme-Takagi M."/>
            <person name="Yagi M."/>
            <person name="Zeng S.J."/>
            <person name="Shen C.Y."/>
            <person name="Yeh C.M."/>
            <person name="Luo Y.B."/>
            <person name="Tsai W.C."/>
            <person name="Van de Peer Y."/>
            <person name="Liu Z.J."/>
        </authorList>
    </citation>
    <scope>NUCLEOTIDE SEQUENCE [LARGE SCALE GENOMIC DNA]</scope>
    <source>
        <strain evidence="4">cv. Shenzhen</strain>
        <tissue evidence="3">Stem</tissue>
    </source>
</reference>
<dbReference type="InterPro" id="IPR046960">
    <property type="entry name" value="PPR_At4g14850-like_plant"/>
</dbReference>
<dbReference type="NCBIfam" id="TIGR00756">
    <property type="entry name" value="PPR"/>
    <property type="match status" value="4"/>
</dbReference>
<dbReference type="FunFam" id="1.25.40.10:FF:000073">
    <property type="entry name" value="Pentatricopeptide repeat-containing protein chloroplastic"/>
    <property type="match status" value="1"/>
</dbReference>
<dbReference type="OrthoDB" id="185373at2759"/>
<keyword evidence="3" id="KW-0378">Hydrolase</keyword>
<keyword evidence="4" id="KW-1185">Reference proteome</keyword>
<evidence type="ECO:0000256" key="1">
    <source>
        <dbReference type="ARBA" id="ARBA00022737"/>
    </source>
</evidence>
<dbReference type="InterPro" id="IPR002885">
    <property type="entry name" value="PPR_rpt"/>
</dbReference>
<dbReference type="PANTHER" id="PTHR47926">
    <property type="entry name" value="PENTATRICOPEPTIDE REPEAT-CONTAINING PROTEIN"/>
    <property type="match status" value="1"/>
</dbReference>
<dbReference type="EMBL" id="KZ451906">
    <property type="protein sequence ID" value="PKA63992.1"/>
    <property type="molecule type" value="Genomic_DNA"/>
</dbReference>
<feature type="repeat" description="PPR" evidence="2">
    <location>
        <begin position="393"/>
        <end position="427"/>
    </location>
</feature>
<feature type="repeat" description="PPR" evidence="2">
    <location>
        <begin position="428"/>
        <end position="458"/>
    </location>
</feature>
<dbReference type="InterPro" id="IPR046848">
    <property type="entry name" value="E_motif"/>
</dbReference>
<protein>
    <submittedName>
        <fullName evidence="3">Pentatricopeptide repeat-containing protein</fullName>
        <ecNumber evidence="3">3.6.1.-</ecNumber>
    </submittedName>
</protein>
<dbReference type="Pfam" id="PF01535">
    <property type="entry name" value="PPR"/>
    <property type="match status" value="4"/>
</dbReference>
<dbReference type="Pfam" id="PF20431">
    <property type="entry name" value="E_motif"/>
    <property type="match status" value="1"/>
</dbReference>
<evidence type="ECO:0000313" key="4">
    <source>
        <dbReference type="Proteomes" id="UP000236161"/>
    </source>
</evidence>
<feature type="repeat" description="PPR" evidence="2">
    <location>
        <begin position="89"/>
        <end position="123"/>
    </location>
</feature>
<dbReference type="PROSITE" id="PS51375">
    <property type="entry name" value="PPR"/>
    <property type="match status" value="4"/>
</dbReference>
<evidence type="ECO:0000313" key="3">
    <source>
        <dbReference type="EMBL" id="PKA63992.1"/>
    </source>
</evidence>
<sequence>MKRSHRIPTNVSRAPFLLVPRHNHSSLPPCDFLRFCSSFSDLKRLHASLLTHGLELRLPLATKLISLAAFLSPSMDYARKLFDVMPHRDSYLWNTLIRGYTTIGPCEEVPPLYRDMHRMGFSPDCFTFPFVIRSCSVISAIREGKQVHCNILKNGFNSNVFAKSSLVTMYSQIGEIADSELVFGEMGERSIVSWTAMIAGYAQNSLYLKALGIFRQMIVTGLLPNEITIVSLLPACNSLEYLNLGTSMHALVMKSGLNSFVSLLNALVAMYGKCGVMEAANYLFDEMPARCLVSWNTMIAVHEQNGDGTGAIKIFRRMVAEKLTFNPVTLVSVISACSNLGALETGKWVHDLAAKSGFETDSRVSNALLYMYAKCGSISSAENLFRKLLPSKCVIAWSSMIGAYAAHGHAEEALELFSRMEHEGVTPNTFTFTSVLTACSHSGLVEEGMKHFDSMKRDYNINPTLEHCACMVDLLGRVGRPDEAYDFVKKMELKPDKAVWGALLGSCRMHGNVGIAELVVQDLLRLGLCNISFCVIMANLYADYGRWEDAARMRRKMKEQALKKTPGFSLVETD</sequence>
<dbReference type="EC" id="3.6.1.-" evidence="3"/>
<dbReference type="InterPro" id="IPR011990">
    <property type="entry name" value="TPR-like_helical_dom_sf"/>
</dbReference>
<dbReference type="AlphaFoldDB" id="A0A2I0B864"/>
<accession>A0A2I0B864</accession>
<dbReference type="GO" id="GO:0003729">
    <property type="term" value="F:mRNA binding"/>
    <property type="evidence" value="ECO:0007669"/>
    <property type="project" value="UniProtKB-ARBA"/>
</dbReference>
<dbReference type="FunFam" id="1.25.40.10:FF:000427">
    <property type="entry name" value="Pentatricopeptide repeat-containing protein chloroplastic"/>
    <property type="match status" value="1"/>
</dbReference>
<dbReference type="FunFam" id="1.25.40.10:FF:000090">
    <property type="entry name" value="Pentatricopeptide repeat-containing protein, chloroplastic"/>
    <property type="match status" value="1"/>
</dbReference>